<dbReference type="GO" id="GO:0016491">
    <property type="term" value="F:oxidoreductase activity"/>
    <property type="evidence" value="ECO:0007669"/>
    <property type="project" value="UniProtKB-KW"/>
</dbReference>
<evidence type="ECO:0000259" key="3">
    <source>
        <dbReference type="Pfam" id="PF00890"/>
    </source>
</evidence>
<dbReference type="PANTHER" id="PTHR43106:SF1">
    <property type="entry name" value="DEHYDROGENASE-RELATED"/>
    <property type="match status" value="1"/>
</dbReference>
<keyword evidence="6" id="KW-1185">Reference proteome</keyword>
<evidence type="ECO:0000256" key="2">
    <source>
        <dbReference type="ARBA" id="ARBA00023002"/>
    </source>
</evidence>
<dbReference type="InterPro" id="IPR049516">
    <property type="entry name" value="FAD-depend_C"/>
</dbReference>
<dbReference type="SUPFAM" id="SSF51905">
    <property type="entry name" value="FAD/NAD(P)-binding domain"/>
    <property type="match status" value="1"/>
</dbReference>
<organism evidence="5 6">
    <name type="scientific">Dethiosulfovibrio salsuginis</name>
    <dbReference type="NCBI Taxonomy" id="561720"/>
    <lineage>
        <taxon>Bacteria</taxon>
        <taxon>Thermotogati</taxon>
        <taxon>Synergistota</taxon>
        <taxon>Synergistia</taxon>
        <taxon>Synergistales</taxon>
        <taxon>Dethiosulfovibrionaceae</taxon>
        <taxon>Dethiosulfovibrio</taxon>
    </lineage>
</organism>
<dbReference type="EMBL" id="FXBB01000026">
    <property type="protein sequence ID" value="SMG39411.1"/>
    <property type="molecule type" value="Genomic_DNA"/>
</dbReference>
<dbReference type="Pfam" id="PF21688">
    <property type="entry name" value="FAD-depend_C"/>
    <property type="match status" value="1"/>
</dbReference>
<dbReference type="PIRSF" id="PIRSF038984">
    <property type="entry name" value="FAD_binding_protein"/>
    <property type="match status" value="1"/>
</dbReference>
<dbReference type="InterPro" id="IPR028348">
    <property type="entry name" value="FAD-binding_protein"/>
</dbReference>
<dbReference type="OrthoDB" id="9762921at2"/>
<evidence type="ECO:0000313" key="6">
    <source>
        <dbReference type="Proteomes" id="UP000193355"/>
    </source>
</evidence>
<dbReference type="Pfam" id="PF00890">
    <property type="entry name" value="FAD_binding_2"/>
    <property type="match status" value="1"/>
</dbReference>
<dbReference type="PANTHER" id="PTHR43106">
    <property type="entry name" value="DEHYDROGENASE-RELATED"/>
    <property type="match status" value="1"/>
</dbReference>
<evidence type="ECO:0000256" key="1">
    <source>
        <dbReference type="ARBA" id="ARBA00022630"/>
    </source>
</evidence>
<feature type="domain" description="FAD-dependent protein C-terminal" evidence="4">
    <location>
        <begin position="259"/>
        <end position="408"/>
    </location>
</feature>
<keyword evidence="1" id="KW-0285">Flavoprotein</keyword>
<dbReference type="AlphaFoldDB" id="A0A1X7KEM9"/>
<dbReference type="InterPro" id="IPR003953">
    <property type="entry name" value="FAD-dep_OxRdtase_2_FAD-bd"/>
</dbReference>
<dbReference type="InterPro" id="IPR036188">
    <property type="entry name" value="FAD/NAD-bd_sf"/>
</dbReference>
<evidence type="ECO:0008006" key="7">
    <source>
        <dbReference type="Google" id="ProtNLM"/>
    </source>
</evidence>
<sequence length="461" mass="49825">MKYDAIIVGSGPAGVFAALELVEAGKKILVVDKGKVIKERVCPIIAGKAESCINCPSCSVVSGWGGAGSASDGKLTITTGFGGNLEEYIGESALIELINSVDKVFVDHGADPNYYEPKGPMVKDTIRRAAGVGIKVLPARIRHIGTDASREVLDNMYHTLKDKCDIMMNTFVEDIIVENGQARGIVLADGRRFEAQTIIATPGRDGASWLETVVRRLELPIASMPVDIGVRVEVPDSVCQDLTDHFYEVKCLYNTPTFDDRCRTFCMNPSGYVVSEYNKGHNLVTVNGHSLKHTKSNNTNFSILVTKNFTHPFHDPIGYATHIARLANMLAGGGILVQRLGDLRDGRRSTASRIERGMIEQTGSAEPGDLSLVLPHRHMTDIVEFLDALNVIMPGVNQNDTLLYGVEIKLYSLRVQLENSLAVPTVKNLFMAGDGAGVSRGIIQAASSGVVAARSAIKNMV</sequence>
<keyword evidence="2" id="KW-0560">Oxidoreductase</keyword>
<proteinExistence type="predicted"/>
<dbReference type="PRINTS" id="PR00420">
    <property type="entry name" value="RNGMNOXGNASE"/>
</dbReference>
<name>A0A1X7KEM9_9BACT</name>
<dbReference type="Proteomes" id="UP000193355">
    <property type="component" value="Unassembled WGS sequence"/>
</dbReference>
<feature type="domain" description="FAD-dependent oxidoreductase 2 FAD-binding" evidence="3">
    <location>
        <begin position="4"/>
        <end position="36"/>
    </location>
</feature>
<evidence type="ECO:0000313" key="5">
    <source>
        <dbReference type="EMBL" id="SMG39411.1"/>
    </source>
</evidence>
<protein>
    <recommendedName>
        <fullName evidence="7">FAD/NAD(P)-binding domain-containing protein</fullName>
    </recommendedName>
</protein>
<evidence type="ECO:0000259" key="4">
    <source>
        <dbReference type="Pfam" id="PF21688"/>
    </source>
</evidence>
<reference evidence="6" key="1">
    <citation type="submission" date="2017-04" db="EMBL/GenBank/DDBJ databases">
        <authorList>
            <person name="Varghese N."/>
            <person name="Submissions S."/>
        </authorList>
    </citation>
    <scope>NUCLEOTIDE SEQUENCE [LARGE SCALE GENOMIC DNA]</scope>
    <source>
        <strain evidence="6">USBA 82</strain>
    </source>
</reference>
<accession>A0A1X7KEM9</accession>
<dbReference type="Gene3D" id="3.50.50.60">
    <property type="entry name" value="FAD/NAD(P)-binding domain"/>
    <property type="match status" value="2"/>
</dbReference>
<dbReference type="RefSeq" id="WP_085545111.1">
    <property type="nucleotide sequence ID" value="NZ_FXBB01000026.1"/>
</dbReference>
<gene>
    <name evidence="5" type="ORF">SAMN06275492_12613</name>
</gene>